<keyword evidence="3" id="KW-1185">Reference proteome</keyword>
<name>A0A1J1J405_9DIPT</name>
<feature type="transmembrane region" description="Helical" evidence="1">
    <location>
        <begin position="127"/>
        <end position="146"/>
    </location>
</feature>
<dbReference type="OrthoDB" id="7788797at2759"/>
<feature type="transmembrane region" description="Helical" evidence="1">
    <location>
        <begin position="57"/>
        <end position="78"/>
    </location>
</feature>
<dbReference type="AlphaFoldDB" id="A0A1J1J405"/>
<feature type="transmembrane region" description="Helical" evidence="1">
    <location>
        <begin position="98"/>
        <end position="115"/>
    </location>
</feature>
<keyword evidence="1" id="KW-1133">Transmembrane helix</keyword>
<keyword evidence="1" id="KW-0472">Membrane</keyword>
<dbReference type="EMBL" id="CVRI01000067">
    <property type="protein sequence ID" value="CRL06690.1"/>
    <property type="molecule type" value="Genomic_DNA"/>
</dbReference>
<reference evidence="2 3" key="1">
    <citation type="submission" date="2015-04" db="EMBL/GenBank/DDBJ databases">
        <authorList>
            <person name="Syromyatnikov M.Y."/>
            <person name="Popov V.N."/>
        </authorList>
    </citation>
    <scope>NUCLEOTIDE SEQUENCE [LARGE SCALE GENOMIC DNA]</scope>
</reference>
<organism evidence="2 3">
    <name type="scientific">Clunio marinus</name>
    <dbReference type="NCBI Taxonomy" id="568069"/>
    <lineage>
        <taxon>Eukaryota</taxon>
        <taxon>Metazoa</taxon>
        <taxon>Ecdysozoa</taxon>
        <taxon>Arthropoda</taxon>
        <taxon>Hexapoda</taxon>
        <taxon>Insecta</taxon>
        <taxon>Pterygota</taxon>
        <taxon>Neoptera</taxon>
        <taxon>Endopterygota</taxon>
        <taxon>Diptera</taxon>
        <taxon>Nematocera</taxon>
        <taxon>Chironomoidea</taxon>
        <taxon>Chironomidae</taxon>
        <taxon>Clunio</taxon>
    </lineage>
</organism>
<sequence length="161" mass="18568">MRFQLSQFFCWDLATGAKIIGSLGVLKHSLAILVIYLDGIDLWVVSSDKETNKIPTILFTFVAILLIIGFVVNVVNIVLSYRLFKILETNQIQDLTNWINAERISLTLFAIYFAVKILYGELDFKHIVRLLSFIFDIYCYLCVMSLREDYRQRASLLASQT</sequence>
<feature type="transmembrane region" description="Helical" evidence="1">
    <location>
        <begin position="26"/>
        <end position="45"/>
    </location>
</feature>
<gene>
    <name evidence="2" type="ORF">CLUMA_CG019627</name>
</gene>
<evidence type="ECO:0000313" key="3">
    <source>
        <dbReference type="Proteomes" id="UP000183832"/>
    </source>
</evidence>
<proteinExistence type="predicted"/>
<evidence type="ECO:0000313" key="2">
    <source>
        <dbReference type="EMBL" id="CRL06690.1"/>
    </source>
</evidence>
<protein>
    <submittedName>
        <fullName evidence="2">CLUMA_CG019627, isoform A</fullName>
    </submittedName>
</protein>
<keyword evidence="1" id="KW-0812">Transmembrane</keyword>
<evidence type="ECO:0000256" key="1">
    <source>
        <dbReference type="SAM" id="Phobius"/>
    </source>
</evidence>
<accession>A0A1J1J405</accession>
<dbReference type="Proteomes" id="UP000183832">
    <property type="component" value="Unassembled WGS sequence"/>
</dbReference>